<gene>
    <name evidence="1" type="ORF">ACFY1D_11505</name>
</gene>
<comment type="caution">
    <text evidence="1">The sequence shown here is derived from an EMBL/GenBank/DDBJ whole genome shotgun (WGS) entry which is preliminary data.</text>
</comment>
<sequence>MSPHGSEVRALAAGCWWDAVRVPFAAGVRALGVLGDETGAVIRDGYGDILYWLVPPGEAADWHLPEVQVLGHGSHVAVPPPRRTKGPGLYWHVPVAYGRECTDPAHLHAALSAALTVRPAL</sequence>
<dbReference type="Proteomes" id="UP001602058">
    <property type="component" value="Unassembled WGS sequence"/>
</dbReference>
<proteinExistence type="predicted"/>
<organism evidence="1 2">
    <name type="scientific">Streptomyces bluensis</name>
    <dbReference type="NCBI Taxonomy" id="33897"/>
    <lineage>
        <taxon>Bacteria</taxon>
        <taxon>Bacillati</taxon>
        <taxon>Actinomycetota</taxon>
        <taxon>Actinomycetes</taxon>
        <taxon>Kitasatosporales</taxon>
        <taxon>Streptomycetaceae</taxon>
        <taxon>Streptomyces</taxon>
    </lineage>
</organism>
<evidence type="ECO:0000313" key="1">
    <source>
        <dbReference type="EMBL" id="MFF4522056.1"/>
    </source>
</evidence>
<name>A0ABW6UF76_9ACTN</name>
<accession>A0ABW6UF76</accession>
<protein>
    <submittedName>
        <fullName evidence="1">Uncharacterized protein</fullName>
    </submittedName>
</protein>
<reference evidence="1 2" key="1">
    <citation type="submission" date="2024-10" db="EMBL/GenBank/DDBJ databases">
        <title>The Natural Products Discovery Center: Release of the First 8490 Sequenced Strains for Exploring Actinobacteria Biosynthetic Diversity.</title>
        <authorList>
            <person name="Kalkreuter E."/>
            <person name="Kautsar S.A."/>
            <person name="Yang D."/>
            <person name="Bader C.D."/>
            <person name="Teijaro C.N."/>
            <person name="Fluegel L."/>
            <person name="Davis C.M."/>
            <person name="Simpson J.R."/>
            <person name="Lauterbach L."/>
            <person name="Steele A.D."/>
            <person name="Gui C."/>
            <person name="Meng S."/>
            <person name="Li G."/>
            <person name="Viehrig K."/>
            <person name="Ye F."/>
            <person name="Su P."/>
            <person name="Kiefer A.F."/>
            <person name="Nichols A."/>
            <person name="Cepeda A.J."/>
            <person name="Yan W."/>
            <person name="Fan B."/>
            <person name="Jiang Y."/>
            <person name="Adhikari A."/>
            <person name="Zheng C.-J."/>
            <person name="Schuster L."/>
            <person name="Cowan T.M."/>
            <person name="Smanski M.J."/>
            <person name="Chevrette M.G."/>
            <person name="De Carvalho L.P.S."/>
            <person name="Shen B."/>
        </authorList>
    </citation>
    <scope>NUCLEOTIDE SEQUENCE [LARGE SCALE GENOMIC DNA]</scope>
    <source>
        <strain evidence="1 2">NPDC001390</strain>
    </source>
</reference>
<evidence type="ECO:0000313" key="2">
    <source>
        <dbReference type="Proteomes" id="UP001602058"/>
    </source>
</evidence>
<dbReference type="EMBL" id="JBIAWJ010000004">
    <property type="protein sequence ID" value="MFF4522056.1"/>
    <property type="molecule type" value="Genomic_DNA"/>
</dbReference>
<dbReference type="RefSeq" id="WP_351084120.1">
    <property type="nucleotide sequence ID" value="NZ_JBEOZG010000024.1"/>
</dbReference>
<keyword evidence="2" id="KW-1185">Reference proteome</keyword>